<feature type="transmembrane region" description="Helical" evidence="1">
    <location>
        <begin position="78"/>
        <end position="105"/>
    </location>
</feature>
<feature type="transmembrane region" description="Helical" evidence="1">
    <location>
        <begin position="16"/>
        <end position="37"/>
    </location>
</feature>
<evidence type="ECO:0000256" key="1">
    <source>
        <dbReference type="SAM" id="Phobius"/>
    </source>
</evidence>
<keyword evidence="1" id="KW-0472">Membrane</keyword>
<evidence type="ECO:0000313" key="3">
    <source>
        <dbReference type="Proteomes" id="UP000517523"/>
    </source>
</evidence>
<feature type="transmembrane region" description="Helical" evidence="1">
    <location>
        <begin position="234"/>
        <end position="258"/>
    </location>
</feature>
<dbReference type="AlphaFoldDB" id="A0A839U3H0"/>
<keyword evidence="1" id="KW-1133">Transmembrane helix</keyword>
<evidence type="ECO:0000313" key="2">
    <source>
        <dbReference type="EMBL" id="MBB3132198.1"/>
    </source>
</evidence>
<protein>
    <submittedName>
        <fullName evidence="2">Uncharacterized protein</fullName>
    </submittedName>
</protein>
<feature type="transmembrane region" description="Helical" evidence="1">
    <location>
        <begin position="126"/>
        <end position="146"/>
    </location>
</feature>
<feature type="transmembrane region" description="Helical" evidence="1">
    <location>
        <begin position="166"/>
        <end position="187"/>
    </location>
</feature>
<reference evidence="2 3" key="1">
    <citation type="submission" date="2020-08" db="EMBL/GenBank/DDBJ databases">
        <title>Genomic Encyclopedia of Type Strains, Phase III (KMG-III): the genomes of soil and plant-associated and newly described type strains.</title>
        <authorList>
            <person name="Whitman W."/>
        </authorList>
    </citation>
    <scope>NUCLEOTIDE SEQUENCE [LARGE SCALE GENOMIC DNA]</scope>
    <source>
        <strain evidence="2 3">CECT 5831</strain>
    </source>
</reference>
<dbReference type="Proteomes" id="UP000517523">
    <property type="component" value="Unassembled WGS sequence"/>
</dbReference>
<gene>
    <name evidence="2" type="ORF">FHS19_006925</name>
</gene>
<organism evidence="2 3">
    <name type="scientific">Paenibacillus rhizosphaerae</name>
    <dbReference type="NCBI Taxonomy" id="297318"/>
    <lineage>
        <taxon>Bacteria</taxon>
        <taxon>Bacillati</taxon>
        <taxon>Bacillota</taxon>
        <taxon>Bacilli</taxon>
        <taxon>Bacillales</taxon>
        <taxon>Paenibacillaceae</taxon>
        <taxon>Paenibacillus</taxon>
    </lineage>
</organism>
<sequence>MKSYIVNGWKSVKDQFYVIIIMFLYQLLWGYFLYRLIDSAVVPLLMRYPDPPPTELSQVLFYVEGQMSLTQSSTVHTYLWVLLGMVALRMLLTPFIHAGIFYGLHREHQGDRGLFFFQGMKLHGKTVFLFHLIEWVLIAAPLYWIIPKMYPILLSAIQNHAQLLHCIPYMAVWLLYCYIVHQMILFMQFGKTGGTSMFSSLWICLRSALPVIGISVLLGAVSLLLYGITSSVSLIWAGLATLIIQQGYHMVSCIFKLWNISSQYDLWHQQTNRTKKIFRNS</sequence>
<comment type="caution">
    <text evidence="2">The sequence shown here is derived from an EMBL/GenBank/DDBJ whole genome shotgun (WGS) entry which is preliminary data.</text>
</comment>
<proteinExistence type="predicted"/>
<keyword evidence="1" id="KW-0812">Transmembrane</keyword>
<dbReference type="EMBL" id="JACHXJ010000013">
    <property type="protein sequence ID" value="MBB3132198.1"/>
    <property type="molecule type" value="Genomic_DNA"/>
</dbReference>
<name>A0A839U3H0_9BACL</name>
<dbReference type="RefSeq" id="WP_183587807.1">
    <property type="nucleotide sequence ID" value="NZ_JACHXJ010000013.1"/>
</dbReference>
<feature type="transmembrane region" description="Helical" evidence="1">
    <location>
        <begin position="208"/>
        <end position="228"/>
    </location>
</feature>
<accession>A0A839U3H0</accession>